<dbReference type="Pfam" id="PF00097">
    <property type="entry name" value="zf-C3HC4"/>
    <property type="match status" value="1"/>
</dbReference>
<organism evidence="9 10">
    <name type="scientific">Polytolypa hystricis (strain UAMH7299)</name>
    <dbReference type="NCBI Taxonomy" id="1447883"/>
    <lineage>
        <taxon>Eukaryota</taxon>
        <taxon>Fungi</taxon>
        <taxon>Dikarya</taxon>
        <taxon>Ascomycota</taxon>
        <taxon>Pezizomycotina</taxon>
        <taxon>Eurotiomycetes</taxon>
        <taxon>Eurotiomycetidae</taxon>
        <taxon>Onygenales</taxon>
        <taxon>Onygenales incertae sedis</taxon>
        <taxon>Polytolypa</taxon>
    </lineage>
</organism>
<feature type="compositionally biased region" description="Polar residues" evidence="7">
    <location>
        <begin position="52"/>
        <end position="62"/>
    </location>
</feature>
<dbReference type="InterPro" id="IPR001841">
    <property type="entry name" value="Znf_RING"/>
</dbReference>
<feature type="compositionally biased region" description="Polar residues" evidence="7">
    <location>
        <begin position="404"/>
        <end position="419"/>
    </location>
</feature>
<dbReference type="InterPro" id="IPR017907">
    <property type="entry name" value="Znf_RING_CS"/>
</dbReference>
<dbReference type="GO" id="GO:0005737">
    <property type="term" value="C:cytoplasm"/>
    <property type="evidence" value="ECO:0007669"/>
    <property type="project" value="UniProtKB-SubCell"/>
</dbReference>
<dbReference type="InterPro" id="IPR018957">
    <property type="entry name" value="Znf_C3HC4_RING-type"/>
</dbReference>
<dbReference type="GO" id="GO:0008270">
    <property type="term" value="F:zinc ion binding"/>
    <property type="evidence" value="ECO:0007669"/>
    <property type="project" value="UniProtKB-KW"/>
</dbReference>
<feature type="compositionally biased region" description="Polar residues" evidence="7">
    <location>
        <begin position="716"/>
        <end position="733"/>
    </location>
</feature>
<feature type="compositionally biased region" description="Basic and acidic residues" evidence="7">
    <location>
        <begin position="578"/>
        <end position="599"/>
    </location>
</feature>
<dbReference type="SUPFAM" id="SSF57850">
    <property type="entry name" value="RING/U-box"/>
    <property type="match status" value="1"/>
</dbReference>
<keyword evidence="10" id="KW-1185">Reference proteome</keyword>
<feature type="region of interest" description="Disordered" evidence="7">
    <location>
        <begin position="572"/>
        <end position="756"/>
    </location>
</feature>
<reference evidence="9 10" key="1">
    <citation type="submission" date="2017-10" db="EMBL/GenBank/DDBJ databases">
        <title>Comparative genomics in systemic dimorphic fungi from Ajellomycetaceae.</title>
        <authorList>
            <person name="Munoz J.F."/>
            <person name="Mcewen J.G."/>
            <person name="Clay O.K."/>
            <person name="Cuomo C.A."/>
        </authorList>
    </citation>
    <scope>NUCLEOTIDE SEQUENCE [LARGE SCALE GENOMIC DNA]</scope>
    <source>
        <strain evidence="9 10">UAMH7299</strain>
    </source>
</reference>
<feature type="region of interest" description="Disordered" evidence="7">
    <location>
        <begin position="404"/>
        <end position="435"/>
    </location>
</feature>
<evidence type="ECO:0000256" key="4">
    <source>
        <dbReference type="ARBA" id="ARBA00022771"/>
    </source>
</evidence>
<dbReference type="EMBL" id="PDNA01000082">
    <property type="protein sequence ID" value="PGH15498.1"/>
    <property type="molecule type" value="Genomic_DNA"/>
</dbReference>
<dbReference type="STRING" id="1447883.A0A2B7Y3U6"/>
<keyword evidence="3" id="KW-0479">Metal-binding</keyword>
<dbReference type="AlphaFoldDB" id="A0A2B7Y3U6"/>
<dbReference type="FunFam" id="3.30.40.10:FF:000512">
    <property type="entry name" value="RING finger domain protein"/>
    <property type="match status" value="1"/>
</dbReference>
<dbReference type="PANTHER" id="PTHR12983">
    <property type="entry name" value="RING FINGER 10 FAMILY MEMBER"/>
    <property type="match status" value="1"/>
</dbReference>
<feature type="region of interest" description="Disordered" evidence="7">
    <location>
        <begin position="106"/>
        <end position="126"/>
    </location>
</feature>
<evidence type="ECO:0000256" key="3">
    <source>
        <dbReference type="ARBA" id="ARBA00022723"/>
    </source>
</evidence>
<accession>A0A2B7Y3U6</accession>
<feature type="region of interest" description="Disordered" evidence="7">
    <location>
        <begin position="447"/>
        <end position="472"/>
    </location>
</feature>
<evidence type="ECO:0000313" key="10">
    <source>
        <dbReference type="Proteomes" id="UP000224634"/>
    </source>
</evidence>
<feature type="compositionally biased region" description="Low complexity" evidence="7">
    <location>
        <begin position="644"/>
        <end position="660"/>
    </location>
</feature>
<evidence type="ECO:0000256" key="2">
    <source>
        <dbReference type="ARBA" id="ARBA00022490"/>
    </source>
</evidence>
<evidence type="ECO:0000256" key="5">
    <source>
        <dbReference type="ARBA" id="ARBA00022833"/>
    </source>
</evidence>
<evidence type="ECO:0000259" key="8">
    <source>
        <dbReference type="PROSITE" id="PS50089"/>
    </source>
</evidence>
<dbReference type="GO" id="GO:0000976">
    <property type="term" value="F:transcription cis-regulatory region binding"/>
    <property type="evidence" value="ECO:0007669"/>
    <property type="project" value="TreeGrafter"/>
</dbReference>
<feature type="domain" description="RING-type" evidence="8">
    <location>
        <begin position="184"/>
        <end position="234"/>
    </location>
</feature>
<dbReference type="InterPro" id="IPR039739">
    <property type="entry name" value="MAG2/RNF10"/>
</dbReference>
<evidence type="ECO:0000313" key="9">
    <source>
        <dbReference type="EMBL" id="PGH15498.1"/>
    </source>
</evidence>
<comment type="subcellular location">
    <subcellularLocation>
        <location evidence="1">Cytoplasm</location>
    </subcellularLocation>
</comment>
<sequence>MSSSSAQPTALPKAANNQAATPSYTPAATGGLDSSASRRASASLGSGSSARNISTARNNQARKNQHKRHRRPRLDDEDVFAEAAAVNSTMSRKGQTSITHLMNFSLPPRPQPHHASRGVRRNPNWGMRSGYHPADKARYVHANYRFIVNPANNYHAQATNADVHLDWDTVLQVLVSTDTQATSCPICLSTPVAPRMAKCGHIFCLPCLIRYMHSTDDTNPVPEKKARWKKCPICWDGIYISETRPVGWYTSQNNADTPVEGGDVVLRLVTRKPASTLALPHEGCEILGPDDDIPWHHIADVPDYARIMKGGEDYMSSQYEAEIKDLQRQEHEDELMFGDETTWTRKAIAAVNEAKEKIHGIGNPPQLSRQTVERPPQRPPITFDAPAEGVPDFYLLQHAAKSGQSSSIELPTPSNTGVSTVPALADPANATPGEDTISSAISKLEINASQEARKDTKKDSSSTSSTKHAGSQAPHPLNYPFYFYQALPHFYLSPLDIRILKASFGDYSQFPSTILPRIEHISTGHVVDEELRKRMKYLGHLPFGCEVNFLECDWTDVVSPAVLEKFEGDISRRRRRNREKEAREEKERIRAEKNEEELRWAAARRRRSSITAPPDQPFSDRDFQPLGPEGSFGTSTSPVDMGMSSASPPWSSSRSRNRPSFNALASPSTSPPGPRTVWGTAVIPSKSPQPDQAPTHAADDGWLQGWERELLAEQELLSSRNAGGAESATTAPSTGGGKKKKNKKITLMSTTARRAA</sequence>
<dbReference type="PROSITE" id="PS00518">
    <property type="entry name" value="ZF_RING_1"/>
    <property type="match status" value="1"/>
</dbReference>
<feature type="region of interest" description="Disordered" evidence="7">
    <location>
        <begin position="1"/>
        <end position="78"/>
    </location>
</feature>
<proteinExistence type="predicted"/>
<dbReference type="OrthoDB" id="302966at2759"/>
<feature type="compositionally biased region" description="Basic residues" evidence="7">
    <location>
        <begin position="63"/>
        <end position="72"/>
    </location>
</feature>
<name>A0A2B7Y3U6_POLH7</name>
<dbReference type="PROSITE" id="PS50089">
    <property type="entry name" value="ZF_RING_2"/>
    <property type="match status" value="1"/>
</dbReference>
<dbReference type="PANTHER" id="PTHR12983:SF9">
    <property type="entry name" value="E3 UBIQUITIN-PROTEIN LIGASE RNF10"/>
    <property type="match status" value="1"/>
</dbReference>
<dbReference type="GO" id="GO:0045944">
    <property type="term" value="P:positive regulation of transcription by RNA polymerase II"/>
    <property type="evidence" value="ECO:0007669"/>
    <property type="project" value="TreeGrafter"/>
</dbReference>
<keyword evidence="4 6" id="KW-0863">Zinc-finger</keyword>
<evidence type="ECO:0000256" key="1">
    <source>
        <dbReference type="ARBA" id="ARBA00004496"/>
    </source>
</evidence>
<gene>
    <name evidence="9" type="ORF">AJ80_05515</name>
</gene>
<feature type="compositionally biased region" description="Polar residues" evidence="7">
    <location>
        <begin position="747"/>
        <end position="756"/>
    </location>
</feature>
<feature type="compositionally biased region" description="Basic and acidic residues" evidence="7">
    <location>
        <begin position="451"/>
        <end position="460"/>
    </location>
</feature>
<feature type="compositionally biased region" description="Low complexity" evidence="7">
    <location>
        <begin position="30"/>
        <end position="51"/>
    </location>
</feature>
<dbReference type="Gene3D" id="3.30.40.10">
    <property type="entry name" value="Zinc/RING finger domain, C3HC4 (zinc finger)"/>
    <property type="match status" value="1"/>
</dbReference>
<dbReference type="SMART" id="SM00184">
    <property type="entry name" value="RING"/>
    <property type="match status" value="1"/>
</dbReference>
<protein>
    <recommendedName>
        <fullName evidence="8">RING-type domain-containing protein</fullName>
    </recommendedName>
</protein>
<feature type="compositionally biased region" description="Basic residues" evidence="7">
    <location>
        <begin position="111"/>
        <end position="120"/>
    </location>
</feature>
<evidence type="ECO:0000256" key="7">
    <source>
        <dbReference type="SAM" id="MobiDB-lite"/>
    </source>
</evidence>
<keyword evidence="2" id="KW-0963">Cytoplasm</keyword>
<comment type="caution">
    <text evidence="9">The sequence shown here is derived from an EMBL/GenBank/DDBJ whole genome shotgun (WGS) entry which is preliminary data.</text>
</comment>
<keyword evidence="5" id="KW-0862">Zinc</keyword>
<dbReference type="CDD" id="cd16536">
    <property type="entry name" value="RING-HC_RNF10"/>
    <property type="match status" value="1"/>
</dbReference>
<dbReference type="InterPro" id="IPR013083">
    <property type="entry name" value="Znf_RING/FYVE/PHD"/>
</dbReference>
<dbReference type="Proteomes" id="UP000224634">
    <property type="component" value="Unassembled WGS sequence"/>
</dbReference>
<feature type="compositionally biased region" description="Polar residues" evidence="7">
    <location>
        <begin position="15"/>
        <end position="26"/>
    </location>
</feature>
<evidence type="ECO:0000256" key="6">
    <source>
        <dbReference type="PROSITE-ProRule" id="PRU00175"/>
    </source>
</evidence>